<dbReference type="OrthoDB" id="2564984at2759"/>
<dbReference type="InterPro" id="IPR019317">
    <property type="entry name" value="BRI3"/>
</dbReference>
<dbReference type="AlphaFoldDB" id="W4KKH4"/>
<evidence type="ECO:0000256" key="1">
    <source>
        <dbReference type="SAM" id="MobiDB-lite"/>
    </source>
</evidence>
<feature type="transmembrane region" description="Helical" evidence="2">
    <location>
        <begin position="85"/>
        <end position="107"/>
    </location>
</feature>
<organism evidence="3 4">
    <name type="scientific">Heterobasidion irregulare (strain TC 32-1)</name>
    <dbReference type="NCBI Taxonomy" id="747525"/>
    <lineage>
        <taxon>Eukaryota</taxon>
        <taxon>Fungi</taxon>
        <taxon>Dikarya</taxon>
        <taxon>Basidiomycota</taxon>
        <taxon>Agaricomycotina</taxon>
        <taxon>Agaricomycetes</taxon>
        <taxon>Russulales</taxon>
        <taxon>Bondarzewiaceae</taxon>
        <taxon>Heterobasidion</taxon>
        <taxon>Heterobasidion annosum species complex</taxon>
    </lineage>
</organism>
<keyword evidence="2" id="KW-1133">Transmembrane helix</keyword>
<evidence type="ECO:0000313" key="4">
    <source>
        <dbReference type="Proteomes" id="UP000030671"/>
    </source>
</evidence>
<dbReference type="STRING" id="747525.W4KKH4"/>
<sequence>MIMDVDSKAQPPPEAPPPGYPNPDSRGAGFSYSQGPHQSYPSPGQRSYGPQAAGVPYDHEARIGEQYRNQLLARCAQGHHDPTTHFGVCGIICAVLLFPIGLVCLFLDTDRKCSRCGVPL</sequence>
<dbReference type="KEGG" id="hir:HETIRDRAFT_379978"/>
<keyword evidence="2" id="KW-0472">Membrane</keyword>
<dbReference type="InParanoid" id="W4KKH4"/>
<proteinExistence type="predicted"/>
<dbReference type="RefSeq" id="XP_009542657.1">
    <property type="nucleotide sequence ID" value="XM_009544362.1"/>
</dbReference>
<evidence type="ECO:0000256" key="2">
    <source>
        <dbReference type="SAM" id="Phobius"/>
    </source>
</evidence>
<feature type="compositionally biased region" description="Pro residues" evidence="1">
    <location>
        <begin position="10"/>
        <end position="21"/>
    </location>
</feature>
<evidence type="ECO:0000313" key="3">
    <source>
        <dbReference type="EMBL" id="ETW85840.1"/>
    </source>
</evidence>
<name>W4KKH4_HETIT</name>
<reference evidence="3 4" key="1">
    <citation type="journal article" date="2012" name="New Phytol.">
        <title>Insight into trade-off between wood decay and parasitism from the genome of a fungal forest pathogen.</title>
        <authorList>
            <person name="Olson A."/>
            <person name="Aerts A."/>
            <person name="Asiegbu F."/>
            <person name="Belbahri L."/>
            <person name="Bouzid O."/>
            <person name="Broberg A."/>
            <person name="Canback B."/>
            <person name="Coutinho P.M."/>
            <person name="Cullen D."/>
            <person name="Dalman K."/>
            <person name="Deflorio G."/>
            <person name="van Diepen L.T."/>
            <person name="Dunand C."/>
            <person name="Duplessis S."/>
            <person name="Durling M."/>
            <person name="Gonthier P."/>
            <person name="Grimwood J."/>
            <person name="Fossdal C.G."/>
            <person name="Hansson D."/>
            <person name="Henrissat B."/>
            <person name="Hietala A."/>
            <person name="Himmelstrand K."/>
            <person name="Hoffmeister D."/>
            <person name="Hogberg N."/>
            <person name="James T.Y."/>
            <person name="Karlsson M."/>
            <person name="Kohler A."/>
            <person name="Kues U."/>
            <person name="Lee Y.H."/>
            <person name="Lin Y.C."/>
            <person name="Lind M."/>
            <person name="Lindquist E."/>
            <person name="Lombard V."/>
            <person name="Lucas S."/>
            <person name="Lunden K."/>
            <person name="Morin E."/>
            <person name="Murat C."/>
            <person name="Park J."/>
            <person name="Raffaello T."/>
            <person name="Rouze P."/>
            <person name="Salamov A."/>
            <person name="Schmutz J."/>
            <person name="Solheim H."/>
            <person name="Stahlberg J."/>
            <person name="Velez H."/>
            <person name="de Vries R.P."/>
            <person name="Wiebenga A."/>
            <person name="Woodward S."/>
            <person name="Yakovlev I."/>
            <person name="Garbelotto M."/>
            <person name="Martin F."/>
            <person name="Grigoriev I.V."/>
            <person name="Stenlid J."/>
        </authorList>
    </citation>
    <scope>NUCLEOTIDE SEQUENCE [LARGE SCALE GENOMIC DNA]</scope>
    <source>
        <strain evidence="3 4">TC 32-1</strain>
    </source>
</reference>
<feature type="compositionally biased region" description="Polar residues" evidence="1">
    <location>
        <begin position="31"/>
        <end position="45"/>
    </location>
</feature>
<keyword evidence="2" id="KW-0812">Transmembrane</keyword>
<feature type="region of interest" description="Disordered" evidence="1">
    <location>
        <begin position="1"/>
        <end position="54"/>
    </location>
</feature>
<dbReference type="GeneID" id="20671996"/>
<dbReference type="eggNOG" id="ENOG502T0UK">
    <property type="taxonomic scope" value="Eukaryota"/>
</dbReference>
<keyword evidence="4" id="KW-1185">Reference proteome</keyword>
<protein>
    <submittedName>
        <fullName evidence="3">Uncharacterized protein</fullName>
    </submittedName>
</protein>
<dbReference type="HOGENOM" id="CLU_150172_0_0_1"/>
<dbReference type="EMBL" id="KI925455">
    <property type="protein sequence ID" value="ETW85840.1"/>
    <property type="molecule type" value="Genomic_DNA"/>
</dbReference>
<accession>W4KKH4</accession>
<dbReference type="Proteomes" id="UP000030671">
    <property type="component" value="Unassembled WGS sequence"/>
</dbReference>
<gene>
    <name evidence="3" type="ORF">HETIRDRAFT_379978</name>
</gene>
<dbReference type="Pfam" id="PF10164">
    <property type="entry name" value="BRI3"/>
    <property type="match status" value="1"/>
</dbReference>